<name>A0A179GXT0_PURLI</name>
<protein>
    <submittedName>
        <fullName evidence="2">Uncharacterized protein</fullName>
    </submittedName>
</protein>
<comment type="caution">
    <text evidence="2">The sequence shown here is derived from an EMBL/GenBank/DDBJ whole genome shotgun (WGS) entry which is preliminary data.</text>
</comment>
<reference evidence="2 3" key="1">
    <citation type="submission" date="2016-02" db="EMBL/GenBank/DDBJ databases">
        <title>Biosynthesis of antibiotic leucinostatins and their inhibition on Phytophthora in bio-control Purpureocillium lilacinum.</title>
        <authorList>
            <person name="Wang G."/>
            <person name="Liu Z."/>
            <person name="Lin R."/>
            <person name="Li E."/>
            <person name="Mao Z."/>
            <person name="Ling J."/>
            <person name="Yin W."/>
            <person name="Xie B."/>
        </authorList>
    </citation>
    <scope>NUCLEOTIDE SEQUENCE [LARGE SCALE GENOMIC DNA]</scope>
    <source>
        <strain evidence="2">PLFJ-1</strain>
    </source>
</reference>
<feature type="compositionally biased region" description="Low complexity" evidence="1">
    <location>
        <begin position="52"/>
        <end position="67"/>
    </location>
</feature>
<dbReference type="AlphaFoldDB" id="A0A179GXT0"/>
<dbReference type="Proteomes" id="UP000078340">
    <property type="component" value="Unassembled WGS sequence"/>
</dbReference>
<evidence type="ECO:0000313" key="3">
    <source>
        <dbReference type="Proteomes" id="UP000078340"/>
    </source>
</evidence>
<proteinExistence type="predicted"/>
<evidence type="ECO:0000313" key="2">
    <source>
        <dbReference type="EMBL" id="OAQ82767.1"/>
    </source>
</evidence>
<gene>
    <name evidence="2" type="ORF">VFPFJ_08570</name>
</gene>
<feature type="compositionally biased region" description="Gly residues" evidence="1">
    <location>
        <begin position="68"/>
        <end position="82"/>
    </location>
</feature>
<dbReference type="EMBL" id="LSBI01000008">
    <property type="protein sequence ID" value="OAQ82767.1"/>
    <property type="molecule type" value="Genomic_DNA"/>
</dbReference>
<evidence type="ECO:0000256" key="1">
    <source>
        <dbReference type="SAM" id="MobiDB-lite"/>
    </source>
</evidence>
<accession>A0A179GXT0</accession>
<organism evidence="2 3">
    <name type="scientific">Purpureocillium lilacinum</name>
    <name type="common">Paecilomyces lilacinus</name>
    <dbReference type="NCBI Taxonomy" id="33203"/>
    <lineage>
        <taxon>Eukaryota</taxon>
        <taxon>Fungi</taxon>
        <taxon>Dikarya</taxon>
        <taxon>Ascomycota</taxon>
        <taxon>Pezizomycotina</taxon>
        <taxon>Sordariomycetes</taxon>
        <taxon>Hypocreomycetidae</taxon>
        <taxon>Hypocreales</taxon>
        <taxon>Ophiocordycipitaceae</taxon>
        <taxon>Purpureocillium</taxon>
    </lineage>
</organism>
<feature type="compositionally biased region" description="Basic residues" evidence="1">
    <location>
        <begin position="90"/>
        <end position="103"/>
    </location>
</feature>
<sequence length="109" mass="11005">MRIYIRSTAHTRTDSARGGSQPSTAPYGAGMGGEKRGVAASSGPNKGQPVIQSFSQSVSQGSSHQGAQGQGTGQGMAGLGEGVGREGKARRGKARQGRARGGRPSRLPA</sequence>
<feature type="region of interest" description="Disordered" evidence="1">
    <location>
        <begin position="1"/>
        <end position="109"/>
    </location>
</feature>